<reference evidence="1 2" key="3">
    <citation type="journal article" date="2016" name="Genome Announc.">
        <title>Fully Closed Genome Sequences of Five Type Strains of the Genus Cronobacter and One Cronobacter sakazakii Strain.</title>
        <authorList>
            <person name="Moine D."/>
            <person name="Kassam M."/>
            <person name="Baert L."/>
            <person name="Tang Y."/>
            <person name="Barretto C."/>
            <person name="Ngom Bru C."/>
            <person name="Klijn A."/>
            <person name="Descombes P."/>
        </authorList>
    </citation>
    <scope>NUCLEOTIDE SEQUENCE [LARGE SCALE GENOMIC DNA]</scope>
    <source>
        <strain evidence="1 2">LMG 26250</strain>
    </source>
</reference>
<proteinExistence type="predicted"/>
<evidence type="ECO:0000313" key="2">
    <source>
        <dbReference type="Proteomes" id="UP000067320"/>
    </source>
</evidence>
<reference evidence="2" key="1">
    <citation type="submission" date="2015-07" db="EMBL/GenBank/DDBJ databases">
        <authorList>
            <person name="Moine D."/>
            <person name="Kassam M."/>
        </authorList>
    </citation>
    <scope>NUCLEOTIDE SEQUENCE [LARGE SCALE GENOMIC DNA]</scope>
    <source>
        <strain evidence="2">LMG 26250</strain>
    </source>
</reference>
<keyword evidence="2" id="KW-1185">Reference proteome</keyword>
<dbReference type="EMBL" id="CP012264">
    <property type="protein sequence ID" value="ALB64228.1"/>
    <property type="molecule type" value="Genomic_DNA"/>
</dbReference>
<accession>A0ABM5VGC4</accession>
<sequence>MLNASLNPASGGVFYGAARWQGQRAGPAKTTQQKQRAAAGRATTALFPCFIVNSYNMPWLIKVKRHSVTQNTTKEANSYLSSVMPLTLYLSASKRLISTRWDLRLALG</sequence>
<name>A0ABM5VGC4_9ENTR</name>
<gene>
    <name evidence="1" type="ORF">AFK62_17720</name>
</gene>
<protein>
    <submittedName>
        <fullName evidence="1">Uncharacterized protein</fullName>
    </submittedName>
</protein>
<reference evidence="2" key="2">
    <citation type="submission" date="2015-09" db="EMBL/GenBank/DDBJ databases">
        <title>Cronobacter genome sequencing and assembly.</title>
        <authorList>
            <person name="Descombes P."/>
            <person name="Baert L."/>
            <person name="Ngom-Bru C."/>
            <person name="Barretto C."/>
        </authorList>
    </citation>
    <scope>NUCLEOTIDE SEQUENCE [LARGE SCALE GENOMIC DNA]</scope>
    <source>
        <strain evidence="2">LMG 26250</strain>
    </source>
</reference>
<evidence type="ECO:0000313" key="1">
    <source>
        <dbReference type="EMBL" id="ALB64228.1"/>
    </source>
</evidence>
<organism evidence="1 2">
    <name type="scientific">Cronobacter condimenti 1330</name>
    <dbReference type="NCBI Taxonomy" id="1073999"/>
    <lineage>
        <taxon>Bacteria</taxon>
        <taxon>Pseudomonadati</taxon>
        <taxon>Pseudomonadota</taxon>
        <taxon>Gammaproteobacteria</taxon>
        <taxon>Enterobacterales</taxon>
        <taxon>Enterobacteriaceae</taxon>
        <taxon>Cronobacter</taxon>
    </lineage>
</organism>
<dbReference type="Proteomes" id="UP000067320">
    <property type="component" value="Chromosome"/>
</dbReference>
<dbReference type="RefSeq" id="WP_032984559.1">
    <property type="nucleotide sequence ID" value="NZ_CAKW01000099.1"/>
</dbReference>